<dbReference type="GO" id="GO:0046872">
    <property type="term" value="F:metal ion binding"/>
    <property type="evidence" value="ECO:0007669"/>
    <property type="project" value="UniProtKB-KW"/>
</dbReference>
<proteinExistence type="inferred from homology"/>
<evidence type="ECO:0000256" key="5">
    <source>
        <dbReference type="PIRSR" id="PIRSR604294-1"/>
    </source>
</evidence>
<keyword evidence="2 5" id="KW-0479">Metal-binding</keyword>
<evidence type="ECO:0000313" key="7">
    <source>
        <dbReference type="Proteomes" id="UP001230188"/>
    </source>
</evidence>
<dbReference type="Pfam" id="PF03055">
    <property type="entry name" value="RPE65"/>
    <property type="match status" value="1"/>
</dbReference>
<feature type="binding site" evidence="5">
    <location>
        <position position="467"/>
    </location>
    <ligand>
        <name>Fe cation</name>
        <dbReference type="ChEBI" id="CHEBI:24875"/>
        <note>catalytic</note>
    </ligand>
</feature>
<dbReference type="GO" id="GO:0016121">
    <property type="term" value="P:carotene catabolic process"/>
    <property type="evidence" value="ECO:0007669"/>
    <property type="project" value="TreeGrafter"/>
</dbReference>
<dbReference type="GO" id="GO:0010436">
    <property type="term" value="F:carotenoid dioxygenase activity"/>
    <property type="evidence" value="ECO:0007669"/>
    <property type="project" value="TreeGrafter"/>
</dbReference>
<feature type="binding site" evidence="5">
    <location>
        <position position="286"/>
    </location>
    <ligand>
        <name>Fe cation</name>
        <dbReference type="ChEBI" id="CHEBI:24875"/>
        <note>catalytic</note>
    </ligand>
</feature>
<name>A0AAD7XNJ2_9STRA</name>
<dbReference type="PANTHER" id="PTHR10543">
    <property type="entry name" value="BETA-CAROTENE DIOXYGENASE"/>
    <property type="match status" value="1"/>
</dbReference>
<keyword evidence="3" id="KW-0560">Oxidoreductase</keyword>
<evidence type="ECO:0000256" key="1">
    <source>
        <dbReference type="ARBA" id="ARBA00006787"/>
    </source>
</evidence>
<evidence type="ECO:0000313" key="6">
    <source>
        <dbReference type="EMBL" id="KAJ8605810.1"/>
    </source>
</evidence>
<dbReference type="Proteomes" id="UP001230188">
    <property type="component" value="Unassembled WGS sequence"/>
</dbReference>
<organism evidence="6 7">
    <name type="scientific">Chrysophaeum taylorii</name>
    <dbReference type="NCBI Taxonomy" id="2483200"/>
    <lineage>
        <taxon>Eukaryota</taxon>
        <taxon>Sar</taxon>
        <taxon>Stramenopiles</taxon>
        <taxon>Ochrophyta</taxon>
        <taxon>Pelagophyceae</taxon>
        <taxon>Pelagomonadales</taxon>
        <taxon>Pelagomonadaceae</taxon>
        <taxon>Chrysophaeum</taxon>
    </lineage>
</organism>
<dbReference type="PANTHER" id="PTHR10543:SF24">
    <property type="entry name" value="CAROTENOID ISOMEROOXYGENASE"/>
    <property type="match status" value="1"/>
</dbReference>
<evidence type="ECO:0000256" key="2">
    <source>
        <dbReference type="ARBA" id="ARBA00022723"/>
    </source>
</evidence>
<evidence type="ECO:0000256" key="3">
    <source>
        <dbReference type="ARBA" id="ARBA00023002"/>
    </source>
</evidence>
<dbReference type="AlphaFoldDB" id="A0AAD7XNJ2"/>
<feature type="binding site" evidence="5">
    <location>
        <position position="173"/>
    </location>
    <ligand>
        <name>Fe cation</name>
        <dbReference type="ChEBI" id="CHEBI:24875"/>
        <note>catalytic</note>
    </ligand>
</feature>
<evidence type="ECO:0000256" key="4">
    <source>
        <dbReference type="ARBA" id="ARBA00023004"/>
    </source>
</evidence>
<comment type="cofactor">
    <cofactor evidence="5">
        <name>Fe(2+)</name>
        <dbReference type="ChEBI" id="CHEBI:29033"/>
    </cofactor>
    <text evidence="5">Binds 1 Fe(2+) ion per subunit.</text>
</comment>
<reference evidence="6" key="1">
    <citation type="submission" date="2023-01" db="EMBL/GenBank/DDBJ databases">
        <title>Metagenome sequencing of chrysophaentin producing Chrysophaeum taylorii.</title>
        <authorList>
            <person name="Davison J."/>
            <person name="Bewley C."/>
        </authorList>
    </citation>
    <scope>NUCLEOTIDE SEQUENCE</scope>
    <source>
        <strain evidence="6">NIES-1699</strain>
    </source>
</reference>
<feature type="binding site" evidence="5">
    <location>
        <position position="223"/>
    </location>
    <ligand>
        <name>Fe cation</name>
        <dbReference type="ChEBI" id="CHEBI:24875"/>
        <note>catalytic</note>
    </ligand>
</feature>
<comment type="caution">
    <text evidence="6">The sequence shown here is derived from an EMBL/GenBank/DDBJ whole genome shotgun (WGS) entry which is preliminary data.</text>
</comment>
<gene>
    <name evidence="6" type="ORF">CTAYLR_000554</name>
</gene>
<comment type="similarity">
    <text evidence="1">Belongs to the carotenoid oxygenase family.</text>
</comment>
<dbReference type="EMBL" id="JAQMWT010000309">
    <property type="protein sequence ID" value="KAJ8605810.1"/>
    <property type="molecule type" value="Genomic_DNA"/>
</dbReference>
<dbReference type="InterPro" id="IPR004294">
    <property type="entry name" value="Carotenoid_Oase"/>
</dbReference>
<dbReference type="GO" id="GO:0009507">
    <property type="term" value="C:chloroplast"/>
    <property type="evidence" value="ECO:0007669"/>
    <property type="project" value="TreeGrafter"/>
</dbReference>
<keyword evidence="7" id="KW-1185">Reference proteome</keyword>
<accession>A0AAD7XNJ2</accession>
<sequence>MLVLGLVVGGASGFFLGSALQESAPPQGEVVEVVGKVPSWLRGSYLRNGPGVFQGSHLFDGLARLHRWDFSSDGTCRVSARDLDSKAGTFYRKSKGKTLFNEFRTPIPLSRWPLSLAAGGMTDNACVSVAVSNKQTFACTETVAGTYAIDPHTLRSRQHSFSGDESGLVQTAHALPIDRGDFVNVGTSFFPPRYNVFKLKDNFKKKEVIASLRPHDSRLSWMHAFGSTRTKAILVEHPCVYDFTALLSTDGFLEWAPERGTYVHVVDLNSGESTKIKCSRNFFFFHCCNAYDDDDVDEIVMDVCAYDDTRIIDSLALDKMRDPASDIPESKILRLRIGRDRVKEEGPLNDAGATGKFAEFCAINPAYARRPYRYVYTNAAPNRPTSAANGLAKTDVLEKRTTIFETENKYVVVGEPIFVPGGGPAEDDGVLLVVGHTQTDNHLLVLDAKTARELARVHNPPIPYGFHGAWLPSSSGGL</sequence>
<protein>
    <submittedName>
        <fullName evidence="6">Uncharacterized protein</fullName>
    </submittedName>
</protein>
<keyword evidence="4 5" id="KW-0408">Iron</keyword>